<dbReference type="Proteomes" id="UP000568106">
    <property type="component" value="Unassembled WGS sequence"/>
</dbReference>
<feature type="transmembrane region" description="Helical" evidence="11">
    <location>
        <begin position="361"/>
        <end position="380"/>
    </location>
</feature>
<dbReference type="InterPro" id="IPR005964">
    <property type="entry name" value="Glc/Gal_transptr_bac"/>
</dbReference>
<evidence type="ECO:0000313" key="12">
    <source>
        <dbReference type="EMBL" id="MBB5317034.1"/>
    </source>
</evidence>
<dbReference type="CDD" id="cd17394">
    <property type="entry name" value="MFS_FucP_like"/>
    <property type="match status" value="1"/>
</dbReference>
<keyword evidence="8 11" id="KW-0812">Transmembrane</keyword>
<evidence type="ECO:0000256" key="7">
    <source>
        <dbReference type="ARBA" id="ARBA00022597"/>
    </source>
</evidence>
<dbReference type="Gene3D" id="1.20.1250.20">
    <property type="entry name" value="MFS general substrate transporter like domains"/>
    <property type="match status" value="2"/>
</dbReference>
<dbReference type="GO" id="GO:1904659">
    <property type="term" value="P:D-glucose transmembrane transport"/>
    <property type="evidence" value="ECO:0007669"/>
    <property type="project" value="InterPro"/>
</dbReference>
<comment type="subcellular location">
    <subcellularLocation>
        <location evidence="2">Cell inner membrane</location>
        <topology evidence="2">Multi-pass membrane protein</topology>
    </subcellularLocation>
</comment>
<evidence type="ECO:0000256" key="4">
    <source>
        <dbReference type="ARBA" id="ARBA00022448"/>
    </source>
</evidence>
<organism evidence="12 13">
    <name type="scientific">Tunturiibacter empetritectus</name>
    <dbReference type="NCBI Taxonomy" id="3069691"/>
    <lineage>
        <taxon>Bacteria</taxon>
        <taxon>Pseudomonadati</taxon>
        <taxon>Acidobacteriota</taxon>
        <taxon>Terriglobia</taxon>
        <taxon>Terriglobales</taxon>
        <taxon>Acidobacteriaceae</taxon>
        <taxon>Tunturiibacter</taxon>
    </lineage>
</organism>
<evidence type="ECO:0000256" key="6">
    <source>
        <dbReference type="ARBA" id="ARBA00022519"/>
    </source>
</evidence>
<keyword evidence="13" id="KW-1185">Reference proteome</keyword>
<accession>A0A7W8IH01</accession>
<evidence type="ECO:0000256" key="3">
    <source>
        <dbReference type="ARBA" id="ARBA00009120"/>
    </source>
</evidence>
<dbReference type="NCBIfam" id="TIGR01272">
    <property type="entry name" value="gluP"/>
    <property type="match status" value="1"/>
</dbReference>
<dbReference type="GO" id="GO:0005886">
    <property type="term" value="C:plasma membrane"/>
    <property type="evidence" value="ECO:0007669"/>
    <property type="project" value="UniProtKB-SubCell"/>
</dbReference>
<keyword evidence="9 11" id="KW-1133">Transmembrane helix</keyword>
<keyword evidence="10 11" id="KW-0472">Membrane</keyword>
<evidence type="ECO:0000256" key="11">
    <source>
        <dbReference type="SAM" id="Phobius"/>
    </source>
</evidence>
<dbReference type="PANTHER" id="PTHR43702">
    <property type="entry name" value="L-FUCOSE-PROTON SYMPORTER"/>
    <property type="match status" value="1"/>
</dbReference>
<evidence type="ECO:0000313" key="13">
    <source>
        <dbReference type="Proteomes" id="UP000568106"/>
    </source>
</evidence>
<dbReference type="InterPro" id="IPR050375">
    <property type="entry name" value="MFS_TsgA-like"/>
</dbReference>
<feature type="transmembrane region" description="Helical" evidence="11">
    <location>
        <begin position="112"/>
        <end position="131"/>
    </location>
</feature>
<reference evidence="12" key="1">
    <citation type="submission" date="2020-08" db="EMBL/GenBank/DDBJ databases">
        <title>Genomic Encyclopedia of Type Strains, Phase IV (KMG-V): Genome sequencing to study the core and pangenomes of soil and plant-associated prokaryotes.</title>
        <authorList>
            <person name="Whitman W."/>
        </authorList>
    </citation>
    <scope>NUCLEOTIDE SEQUENCE [LARGE SCALE GENOMIC DNA]</scope>
    <source>
        <strain evidence="12">M8UP27</strain>
    </source>
</reference>
<comment type="function">
    <text evidence="1">Intake of glucose and galactose.</text>
</comment>
<gene>
    <name evidence="12" type="ORF">HDF09_001703</name>
</gene>
<feature type="transmembrane region" description="Helical" evidence="11">
    <location>
        <begin position="193"/>
        <end position="216"/>
    </location>
</feature>
<keyword evidence="4" id="KW-0813">Transport</keyword>
<sequence length="426" mass="45451">MALGVAGESSITTVETSSRNYTVPLMLMVSLYFGIGFITALNDILVPHFKDLFHLTNVTALLVQFCFFGAYFVMSLPSGWIVGRIGYKSGIVVALSVMGLGLLLFLPASVIIFYPLFLFALFVVGSGLALLQVAINPYVGALGPPETAASRLNLAGFFNSIATTSAPRVGAAFIFIAAGASTAQLAHSVRKPYLILAACAFAMAVITAFVQLPDVIEKDGSKSSTDGSAWSFSHLRLGALAIFFYVGAEVAIGSIMITYLGQPSMGGLSHEVAARYVSYYWGLSLIGRFVGYFAMRWIRAQRALAVVSLIAAVLITLTVAAHGHIAMWAVVFCGLCNSVMWPCIFPLAVKGLGRFTSQGSGILITMVVGGAVIPEVQGFLADTLGYQHSFAIVLLCYAYIFFFAIRGHRHQELSGAMDSLNPAVIQ</sequence>
<dbReference type="InterPro" id="IPR036259">
    <property type="entry name" value="MFS_trans_sf"/>
</dbReference>
<evidence type="ECO:0000256" key="1">
    <source>
        <dbReference type="ARBA" id="ARBA00003321"/>
    </source>
</evidence>
<dbReference type="EMBL" id="JACHDY010000002">
    <property type="protein sequence ID" value="MBB5317034.1"/>
    <property type="molecule type" value="Genomic_DNA"/>
</dbReference>
<dbReference type="AlphaFoldDB" id="A0A7W8IH01"/>
<evidence type="ECO:0000256" key="9">
    <source>
        <dbReference type="ARBA" id="ARBA00022989"/>
    </source>
</evidence>
<dbReference type="SUPFAM" id="SSF103473">
    <property type="entry name" value="MFS general substrate transporter"/>
    <property type="match status" value="1"/>
</dbReference>
<evidence type="ECO:0000256" key="5">
    <source>
        <dbReference type="ARBA" id="ARBA00022475"/>
    </source>
</evidence>
<proteinExistence type="inferred from homology"/>
<evidence type="ECO:0000256" key="2">
    <source>
        <dbReference type="ARBA" id="ARBA00004429"/>
    </source>
</evidence>
<evidence type="ECO:0000256" key="10">
    <source>
        <dbReference type="ARBA" id="ARBA00023136"/>
    </source>
</evidence>
<feature type="transmembrane region" description="Helical" evidence="11">
    <location>
        <begin position="52"/>
        <end position="73"/>
    </location>
</feature>
<keyword evidence="5" id="KW-1003">Cell membrane</keyword>
<dbReference type="GO" id="GO:0055056">
    <property type="term" value="F:D-glucose transmembrane transporter activity"/>
    <property type="evidence" value="ECO:0007669"/>
    <property type="project" value="InterPro"/>
</dbReference>
<dbReference type="Pfam" id="PF07690">
    <property type="entry name" value="MFS_1"/>
    <property type="match status" value="1"/>
</dbReference>
<name>A0A7W8IH01_9BACT</name>
<comment type="similarity">
    <text evidence="3">Belongs to the major facilitator superfamily. FHS transporter (TC 2.A.1.7) family.</text>
</comment>
<feature type="transmembrane region" description="Helical" evidence="11">
    <location>
        <begin position="85"/>
        <end position="106"/>
    </location>
</feature>
<feature type="transmembrane region" description="Helical" evidence="11">
    <location>
        <begin position="279"/>
        <end position="295"/>
    </location>
</feature>
<dbReference type="InterPro" id="IPR011701">
    <property type="entry name" value="MFS"/>
</dbReference>
<feature type="transmembrane region" description="Helical" evidence="11">
    <location>
        <begin position="21"/>
        <end position="40"/>
    </location>
</feature>
<protein>
    <submittedName>
        <fullName evidence="12">FHS family L-fucose permease-like MFS transporter</fullName>
    </submittedName>
</protein>
<evidence type="ECO:0000256" key="8">
    <source>
        <dbReference type="ARBA" id="ARBA00022692"/>
    </source>
</evidence>
<keyword evidence="7" id="KW-0762">Sugar transport</keyword>
<keyword evidence="6" id="KW-0997">Cell inner membrane</keyword>
<feature type="transmembrane region" description="Helical" evidence="11">
    <location>
        <begin position="237"/>
        <end position="259"/>
    </location>
</feature>
<dbReference type="PANTHER" id="PTHR43702:SF3">
    <property type="entry name" value="PROTEIN TSGA"/>
    <property type="match status" value="1"/>
</dbReference>
<dbReference type="GO" id="GO:0005354">
    <property type="term" value="F:galactose transmembrane transporter activity"/>
    <property type="evidence" value="ECO:0007669"/>
    <property type="project" value="InterPro"/>
</dbReference>
<feature type="transmembrane region" description="Helical" evidence="11">
    <location>
        <begin position="386"/>
        <end position="405"/>
    </location>
</feature>
<feature type="transmembrane region" description="Helical" evidence="11">
    <location>
        <begin position="302"/>
        <end position="321"/>
    </location>
</feature>
<feature type="transmembrane region" description="Helical" evidence="11">
    <location>
        <begin position="327"/>
        <end position="349"/>
    </location>
</feature>
<comment type="caution">
    <text evidence="12">The sequence shown here is derived from an EMBL/GenBank/DDBJ whole genome shotgun (WGS) entry which is preliminary data.</text>
</comment>